<feature type="transmembrane region" description="Helical" evidence="6">
    <location>
        <begin position="570"/>
        <end position="588"/>
    </location>
</feature>
<evidence type="ECO:0000313" key="7">
    <source>
        <dbReference type="EMBL" id="TFD98618.1"/>
    </source>
</evidence>
<accession>A0A4Y8L977</accession>
<organism evidence="7 8">
    <name type="scientific">Dysgonomonas capnocytophagoides</name>
    <dbReference type="NCBI Taxonomy" id="45254"/>
    <lineage>
        <taxon>Bacteria</taxon>
        <taxon>Pseudomonadati</taxon>
        <taxon>Bacteroidota</taxon>
        <taxon>Bacteroidia</taxon>
        <taxon>Bacteroidales</taxon>
        <taxon>Dysgonomonadaceae</taxon>
        <taxon>Dysgonomonas</taxon>
    </lineage>
</organism>
<reference evidence="7 8" key="1">
    <citation type="submission" date="2019-03" db="EMBL/GenBank/DDBJ databases">
        <title>San Antonio Military Medical Center submission to MRSN (WRAIR), pending publication.</title>
        <authorList>
            <person name="Blyth D.M."/>
            <person name="Mccarthy S.L."/>
            <person name="Schall S.E."/>
            <person name="Stam J.A."/>
            <person name="Ong A.C."/>
            <person name="Mcgann P.T."/>
        </authorList>
    </citation>
    <scope>NUCLEOTIDE SEQUENCE [LARGE SCALE GENOMIC DNA]</scope>
    <source>
        <strain evidence="7 8">MRSN571793</strain>
    </source>
</reference>
<dbReference type="OrthoDB" id="1096108at2"/>
<feature type="transmembrane region" description="Helical" evidence="6">
    <location>
        <begin position="446"/>
        <end position="464"/>
    </location>
</feature>
<feature type="transmembrane region" description="Helical" evidence="6">
    <location>
        <begin position="56"/>
        <end position="81"/>
    </location>
</feature>
<dbReference type="GO" id="GO:0043190">
    <property type="term" value="C:ATP-binding cassette (ABC) transporter complex"/>
    <property type="evidence" value="ECO:0007669"/>
    <property type="project" value="TreeGrafter"/>
</dbReference>
<keyword evidence="4 6" id="KW-1133">Transmembrane helix</keyword>
<dbReference type="PANTHER" id="PTHR33529:SF6">
    <property type="entry name" value="YJGP_YJGQ FAMILY PERMEASE"/>
    <property type="match status" value="1"/>
</dbReference>
<dbReference type="InterPro" id="IPR005495">
    <property type="entry name" value="LptG/LptF_permease"/>
</dbReference>
<evidence type="ECO:0000256" key="6">
    <source>
        <dbReference type="SAM" id="Phobius"/>
    </source>
</evidence>
<evidence type="ECO:0000256" key="2">
    <source>
        <dbReference type="ARBA" id="ARBA00022475"/>
    </source>
</evidence>
<feature type="transmembrane region" description="Helical" evidence="6">
    <location>
        <begin position="504"/>
        <end position="522"/>
    </location>
</feature>
<feature type="transmembrane region" description="Helical" evidence="6">
    <location>
        <begin position="409"/>
        <end position="426"/>
    </location>
</feature>
<dbReference type="AlphaFoldDB" id="A0A4Y8L977"/>
<evidence type="ECO:0000256" key="5">
    <source>
        <dbReference type="ARBA" id="ARBA00023136"/>
    </source>
</evidence>
<gene>
    <name evidence="7" type="ORF">E2605_00605</name>
</gene>
<dbReference type="Pfam" id="PF03739">
    <property type="entry name" value="LptF_LptG"/>
    <property type="match status" value="1"/>
</dbReference>
<feature type="transmembrane region" description="Helical" evidence="6">
    <location>
        <begin position="7"/>
        <end position="36"/>
    </location>
</feature>
<sequence length="609" mass="69599">MLRIKRLYLYILQTFVPVFFMTFAICLFIILMQFLWKYVEDLVGKGLEPHVLAELFAYAALSLVPMALPLAILLASLMTFGNLGERFELTAIKAAGISLLKAMRPLILLIAAVSVGAFYFQNDVIPRVNVKFRTLMISIKQKSPELQIPENTFSSDINNYNLFVKEKDKETGMLRDVMIYDVSKGFDNMAVIVCDSAKMRTSSNKDYLSLTLYYGQQFSNVKQSGFRENMPSRSEFVPYSREIFKEKQVIIPFDANFNRIDESAMEGTQLAKNVTQLRSSIDSLSKIVDSLNVTDRKVMVKYAYVSSRNNTPQDSVTVKNKADIIPMSFDSVVNSLSMQEKQRIYSDAFSLADNSKSDMLFRSFAKIDLQKKIRGHNVELQKKFTLSFACLVFFFIGAPLGAIIRKGGLGMPVVISVILFIIYYIIDNVGFKMARDGVWPVWQGVWLSSFILFPLGAFITYKAINDSALFNADAYRNFYIRLFGERAAMPLEELYKAYNRNVKYGLLAFAGCVLFLLMHFLTKGFLSNMTAVLASISGIIYLVLFSEFVRERYEFYKKAQQKIRITVKEIAFVLTIGLFFYFVLYLYYKNRMANIIAENESKMSTVQNI</sequence>
<evidence type="ECO:0000313" key="8">
    <source>
        <dbReference type="Proteomes" id="UP000297861"/>
    </source>
</evidence>
<keyword evidence="8" id="KW-1185">Reference proteome</keyword>
<evidence type="ECO:0000256" key="4">
    <source>
        <dbReference type="ARBA" id="ARBA00022989"/>
    </source>
</evidence>
<evidence type="ECO:0000256" key="1">
    <source>
        <dbReference type="ARBA" id="ARBA00004651"/>
    </source>
</evidence>
<comment type="subcellular location">
    <subcellularLocation>
        <location evidence="1">Cell membrane</location>
        <topology evidence="1">Multi-pass membrane protein</topology>
    </subcellularLocation>
</comment>
<comment type="caution">
    <text evidence="7">The sequence shown here is derived from an EMBL/GenBank/DDBJ whole genome shotgun (WGS) entry which is preliminary data.</text>
</comment>
<keyword evidence="5 6" id="KW-0472">Membrane</keyword>
<feature type="transmembrane region" description="Helical" evidence="6">
    <location>
        <begin position="528"/>
        <end position="549"/>
    </location>
</feature>
<dbReference type="STRING" id="1121485.GCA_000426485_00882"/>
<keyword evidence="3 6" id="KW-0812">Transmembrane</keyword>
<evidence type="ECO:0000256" key="3">
    <source>
        <dbReference type="ARBA" id="ARBA00022692"/>
    </source>
</evidence>
<keyword evidence="2" id="KW-1003">Cell membrane</keyword>
<feature type="transmembrane region" description="Helical" evidence="6">
    <location>
        <begin position="102"/>
        <end position="120"/>
    </location>
</feature>
<dbReference type="Proteomes" id="UP000297861">
    <property type="component" value="Unassembled WGS sequence"/>
</dbReference>
<proteinExistence type="predicted"/>
<dbReference type="GO" id="GO:0015920">
    <property type="term" value="P:lipopolysaccharide transport"/>
    <property type="evidence" value="ECO:0007669"/>
    <property type="project" value="TreeGrafter"/>
</dbReference>
<name>A0A4Y8L977_9BACT</name>
<protein>
    <submittedName>
        <fullName evidence="7">YjgP/YjgQ family permease</fullName>
    </submittedName>
</protein>
<dbReference type="EMBL" id="SOML01000001">
    <property type="protein sequence ID" value="TFD98618.1"/>
    <property type="molecule type" value="Genomic_DNA"/>
</dbReference>
<feature type="transmembrane region" description="Helical" evidence="6">
    <location>
        <begin position="384"/>
        <end position="402"/>
    </location>
</feature>
<dbReference type="PANTHER" id="PTHR33529">
    <property type="entry name" value="SLR0882 PROTEIN-RELATED"/>
    <property type="match status" value="1"/>
</dbReference>